<evidence type="ECO:0000256" key="1">
    <source>
        <dbReference type="ARBA" id="ARBA00006270"/>
    </source>
</evidence>
<dbReference type="EMBL" id="CAJNOC010000051">
    <property type="protein sequence ID" value="CAF0710059.1"/>
    <property type="molecule type" value="Genomic_DNA"/>
</dbReference>
<keyword evidence="3" id="KW-0342">GTP-binding</keyword>
<evidence type="ECO:0000313" key="6">
    <source>
        <dbReference type="Proteomes" id="UP000663879"/>
    </source>
</evidence>
<comment type="caution">
    <text evidence="5">The sequence shown here is derived from an EMBL/GenBank/DDBJ whole genome shotgun (WGS) entry which is preliminary data.</text>
</comment>
<dbReference type="PROSITE" id="PS51421">
    <property type="entry name" value="RAS"/>
    <property type="match status" value="1"/>
</dbReference>
<dbReference type="InterPro" id="IPR050305">
    <property type="entry name" value="Small_GTPase_Rab"/>
</dbReference>
<proteinExistence type="inferred from homology"/>
<keyword evidence="4" id="KW-0449">Lipoprotein</keyword>
<evidence type="ECO:0000256" key="4">
    <source>
        <dbReference type="ARBA" id="ARBA00023289"/>
    </source>
</evidence>
<accession>A0A813LXY1</accession>
<dbReference type="Proteomes" id="UP000663879">
    <property type="component" value="Unassembled WGS sequence"/>
</dbReference>
<dbReference type="Pfam" id="PF00071">
    <property type="entry name" value="Ras"/>
    <property type="match status" value="1"/>
</dbReference>
<comment type="similarity">
    <text evidence="1">Belongs to the small GTPase superfamily. Rab family.</text>
</comment>
<dbReference type="SUPFAM" id="SSF52540">
    <property type="entry name" value="P-loop containing nucleoside triphosphate hydrolases"/>
    <property type="match status" value="1"/>
</dbReference>
<dbReference type="InterPro" id="IPR001806">
    <property type="entry name" value="Small_GTPase"/>
</dbReference>
<protein>
    <submittedName>
        <fullName evidence="5">Uncharacterized protein</fullName>
    </submittedName>
</protein>
<sequence length="201" mass="23108">MDKSSYDYIFDILLCGFSCVGKSSILYRFINGTYKGPLEGTIGFDWSSKVISIQTIDNNEKKLKLKFWDSNGQERCLPFIFGCLRKFDFKAVVLVYDITNEDSFERLPICVTHINNNGSEGLIKVLVGNNCGNEKKRKISFEKGEEFARKNNMMFIETCPRLNINIDKLFTDLIKAIFDKEKNDPHSKPTLKNNPDEMSNE</sequence>
<keyword evidence="4" id="KW-0636">Prenylation</keyword>
<evidence type="ECO:0000313" key="5">
    <source>
        <dbReference type="EMBL" id="CAF0710059.1"/>
    </source>
</evidence>
<dbReference type="SMART" id="SM00173">
    <property type="entry name" value="RAS"/>
    <property type="match status" value="1"/>
</dbReference>
<dbReference type="InterPro" id="IPR027417">
    <property type="entry name" value="P-loop_NTPase"/>
</dbReference>
<dbReference type="PANTHER" id="PTHR47980">
    <property type="entry name" value="LD44762P"/>
    <property type="match status" value="1"/>
</dbReference>
<dbReference type="PROSITE" id="PS51419">
    <property type="entry name" value="RAB"/>
    <property type="match status" value="1"/>
</dbReference>
<evidence type="ECO:0000256" key="2">
    <source>
        <dbReference type="ARBA" id="ARBA00022741"/>
    </source>
</evidence>
<dbReference type="SMART" id="SM00175">
    <property type="entry name" value="RAB"/>
    <property type="match status" value="1"/>
</dbReference>
<organism evidence="5 6">
    <name type="scientific">Brachionus calyciflorus</name>
    <dbReference type="NCBI Taxonomy" id="104777"/>
    <lineage>
        <taxon>Eukaryota</taxon>
        <taxon>Metazoa</taxon>
        <taxon>Spiralia</taxon>
        <taxon>Gnathifera</taxon>
        <taxon>Rotifera</taxon>
        <taxon>Eurotatoria</taxon>
        <taxon>Monogononta</taxon>
        <taxon>Pseudotrocha</taxon>
        <taxon>Ploima</taxon>
        <taxon>Brachionidae</taxon>
        <taxon>Brachionus</taxon>
    </lineage>
</organism>
<keyword evidence="2" id="KW-0547">Nucleotide-binding</keyword>
<dbReference type="PRINTS" id="PR00449">
    <property type="entry name" value="RASTRNSFRMNG"/>
</dbReference>
<dbReference type="Gene3D" id="3.40.50.300">
    <property type="entry name" value="P-loop containing nucleotide triphosphate hydrolases"/>
    <property type="match status" value="1"/>
</dbReference>
<dbReference type="AlphaFoldDB" id="A0A813LXY1"/>
<name>A0A813LXY1_9BILA</name>
<dbReference type="GO" id="GO:0003924">
    <property type="term" value="F:GTPase activity"/>
    <property type="evidence" value="ECO:0007669"/>
    <property type="project" value="InterPro"/>
</dbReference>
<dbReference type="CDD" id="cd00154">
    <property type="entry name" value="Rab"/>
    <property type="match status" value="1"/>
</dbReference>
<dbReference type="GO" id="GO:0005525">
    <property type="term" value="F:GTP binding"/>
    <property type="evidence" value="ECO:0007669"/>
    <property type="project" value="UniProtKB-KW"/>
</dbReference>
<evidence type="ECO:0000256" key="3">
    <source>
        <dbReference type="ARBA" id="ARBA00023134"/>
    </source>
</evidence>
<gene>
    <name evidence="5" type="ORF">OXX778_LOCUS894</name>
</gene>
<reference evidence="5" key="1">
    <citation type="submission" date="2021-02" db="EMBL/GenBank/DDBJ databases">
        <authorList>
            <person name="Nowell W R."/>
        </authorList>
    </citation>
    <scope>NUCLEOTIDE SEQUENCE</scope>
    <source>
        <strain evidence="5">Ploen Becks lab</strain>
    </source>
</reference>
<dbReference type="FunFam" id="3.40.50.300:FF:001447">
    <property type="entry name" value="Ras-related protein Rab-1B"/>
    <property type="match status" value="1"/>
</dbReference>
<keyword evidence="6" id="KW-1185">Reference proteome</keyword>